<dbReference type="AlphaFoldDB" id="A0A1G6ZZS5"/>
<dbReference type="PANTHER" id="PTHR33376">
    <property type="match status" value="1"/>
</dbReference>
<evidence type="ECO:0000256" key="1">
    <source>
        <dbReference type="ARBA" id="ARBA00022729"/>
    </source>
</evidence>
<dbReference type="STRING" id="69960.SAMN05421720_103106"/>
<keyword evidence="1 2" id="KW-0732">Signal</keyword>
<accession>A0A1G6ZZS5</accession>
<dbReference type="RefSeq" id="WP_092783559.1">
    <property type="nucleotide sequence ID" value="NZ_FNAP01000003.1"/>
</dbReference>
<dbReference type="Pfam" id="PF03480">
    <property type="entry name" value="DctP"/>
    <property type="match status" value="1"/>
</dbReference>
<dbReference type="GO" id="GO:0055085">
    <property type="term" value="P:transmembrane transport"/>
    <property type="evidence" value="ECO:0007669"/>
    <property type="project" value="InterPro"/>
</dbReference>
<dbReference type="Proteomes" id="UP000199412">
    <property type="component" value="Unassembled WGS sequence"/>
</dbReference>
<dbReference type="OrthoDB" id="7822595at2"/>
<feature type="chain" id="PRO_5011689434" evidence="2">
    <location>
        <begin position="22"/>
        <end position="353"/>
    </location>
</feature>
<evidence type="ECO:0000313" key="4">
    <source>
        <dbReference type="Proteomes" id="UP000199412"/>
    </source>
</evidence>
<dbReference type="EMBL" id="FNAP01000003">
    <property type="protein sequence ID" value="SDE07883.1"/>
    <property type="molecule type" value="Genomic_DNA"/>
</dbReference>
<proteinExistence type="predicted"/>
<dbReference type="CDD" id="cd13665">
    <property type="entry name" value="PBP2_TRAP_Dctp3_4"/>
    <property type="match status" value="1"/>
</dbReference>
<feature type="signal peptide" evidence="2">
    <location>
        <begin position="1"/>
        <end position="21"/>
    </location>
</feature>
<organism evidence="3 4">
    <name type="scientific">Rhodospira trueperi</name>
    <dbReference type="NCBI Taxonomy" id="69960"/>
    <lineage>
        <taxon>Bacteria</taxon>
        <taxon>Pseudomonadati</taxon>
        <taxon>Pseudomonadota</taxon>
        <taxon>Alphaproteobacteria</taxon>
        <taxon>Rhodospirillales</taxon>
        <taxon>Rhodospirillaceae</taxon>
        <taxon>Rhodospira</taxon>
    </lineage>
</organism>
<evidence type="ECO:0000313" key="3">
    <source>
        <dbReference type="EMBL" id="SDE07883.1"/>
    </source>
</evidence>
<sequence>MTISWRATVAAAALITATAMAPGLLKAQEVTLTVHHFLSAKATNQAAFLEPWAERIEAESGGRIAFEFFPSMTMGGAPPELYQQARDGVADIIWTVLGYTPGAFPHAEVFDLPSVHGGSAVVTNLAIQDLMDDFLAQDFEDVHPLLVHVHSGQALHTVDTPVRTLEDAAGLKLRVPSRTGTWMIEAMNAEPVGMPVPDVPQALSRGVLDGAFIPFEVALPLRVIDIARHHTELAGGHRFGTTTFLLAMNKDRYEALPDDLRAILDAHTGPDLAREAGAIWDAVEPRVMEMAAANGNELITVSEAETARFLATFEAVEDLWVTDATERGIDARALLEAAKAAVARHEAAETRAD</sequence>
<dbReference type="Gene3D" id="3.40.190.170">
    <property type="entry name" value="Bacterial extracellular solute-binding protein, family 7"/>
    <property type="match status" value="1"/>
</dbReference>
<name>A0A1G6ZZS5_9PROT</name>
<reference evidence="3 4" key="1">
    <citation type="submission" date="2016-10" db="EMBL/GenBank/DDBJ databases">
        <authorList>
            <person name="de Groot N.N."/>
        </authorList>
    </citation>
    <scope>NUCLEOTIDE SEQUENCE [LARGE SCALE GENOMIC DNA]</scope>
    <source>
        <strain evidence="3 4">ATCC 700224</strain>
    </source>
</reference>
<protein>
    <submittedName>
        <fullName evidence="3">TRAP-type C4-dicarboxylate transport system, substrate-binding protein</fullName>
    </submittedName>
</protein>
<dbReference type="NCBIfam" id="NF037995">
    <property type="entry name" value="TRAP_S1"/>
    <property type="match status" value="1"/>
</dbReference>
<dbReference type="SUPFAM" id="SSF53850">
    <property type="entry name" value="Periplasmic binding protein-like II"/>
    <property type="match status" value="1"/>
</dbReference>
<evidence type="ECO:0000256" key="2">
    <source>
        <dbReference type="SAM" id="SignalP"/>
    </source>
</evidence>
<gene>
    <name evidence="3" type="ORF">SAMN05421720_103106</name>
</gene>
<keyword evidence="4" id="KW-1185">Reference proteome</keyword>
<dbReference type="PANTHER" id="PTHR33376:SF15">
    <property type="entry name" value="BLL6794 PROTEIN"/>
    <property type="match status" value="1"/>
</dbReference>
<dbReference type="InterPro" id="IPR038404">
    <property type="entry name" value="TRAP_DctP_sf"/>
</dbReference>
<dbReference type="InterPro" id="IPR018389">
    <property type="entry name" value="DctP_fam"/>
</dbReference>